<evidence type="ECO:0000313" key="2">
    <source>
        <dbReference type="EMBL" id="CAB5226836.1"/>
    </source>
</evidence>
<accession>A0A6J7XAN5</accession>
<proteinExistence type="predicted"/>
<name>A0A6J7XAN5_9CAUD</name>
<dbReference type="EMBL" id="LR798364">
    <property type="protein sequence ID" value="CAB5226836.1"/>
    <property type="molecule type" value="Genomic_DNA"/>
</dbReference>
<reference evidence="2" key="1">
    <citation type="submission" date="2020-05" db="EMBL/GenBank/DDBJ databases">
        <authorList>
            <person name="Chiriac C."/>
            <person name="Salcher M."/>
            <person name="Ghai R."/>
            <person name="Kavagutti S V."/>
        </authorList>
    </citation>
    <scope>NUCLEOTIDE SEQUENCE</scope>
</reference>
<organism evidence="2">
    <name type="scientific">uncultured Caudovirales phage</name>
    <dbReference type="NCBI Taxonomy" id="2100421"/>
    <lineage>
        <taxon>Viruses</taxon>
        <taxon>Duplodnaviria</taxon>
        <taxon>Heunggongvirae</taxon>
        <taxon>Uroviricota</taxon>
        <taxon>Caudoviricetes</taxon>
        <taxon>Peduoviridae</taxon>
        <taxon>Maltschvirus</taxon>
        <taxon>Maltschvirus maltsch</taxon>
    </lineage>
</organism>
<sequence length="87" mass="10176">MFEKYSALKYTRIGVIEKDCAWDEYIVVEDPDYSGILADAGDLELNEYFGEMFTYTSGQQFCDYINVFKEDFADDRIIVLVHHQLDV</sequence>
<evidence type="ECO:0000313" key="1">
    <source>
        <dbReference type="EMBL" id="CAB4168873.1"/>
    </source>
</evidence>
<gene>
    <name evidence="2" type="ORF">UFOVP1516_38</name>
    <name evidence="1" type="ORF">UFOVP887_6</name>
</gene>
<protein>
    <submittedName>
        <fullName evidence="2">Uncharacterized protein</fullName>
    </submittedName>
</protein>
<dbReference type="EMBL" id="LR796837">
    <property type="protein sequence ID" value="CAB4168873.1"/>
    <property type="molecule type" value="Genomic_DNA"/>
</dbReference>